<dbReference type="EMBL" id="CP042436">
    <property type="protein sequence ID" value="QEC64152.1"/>
    <property type="molecule type" value="Genomic_DNA"/>
</dbReference>
<feature type="domain" description="DUF4097" evidence="2">
    <location>
        <begin position="123"/>
        <end position="294"/>
    </location>
</feature>
<evidence type="ECO:0000313" key="4">
    <source>
        <dbReference type="Proteomes" id="UP000321479"/>
    </source>
</evidence>
<dbReference type="Proteomes" id="UP000321479">
    <property type="component" value="Chromosome"/>
</dbReference>
<evidence type="ECO:0000313" key="3">
    <source>
        <dbReference type="EMBL" id="QEC64152.1"/>
    </source>
</evidence>
<dbReference type="KEGG" id="mgin:FRZ54_16725"/>
<protein>
    <submittedName>
        <fullName evidence="3">DUF4097 domain-containing protein</fullName>
    </submittedName>
</protein>
<evidence type="ECO:0000256" key="1">
    <source>
        <dbReference type="SAM" id="SignalP"/>
    </source>
</evidence>
<name>A0A5B8UYS5_9SPHI</name>
<feature type="chain" id="PRO_5022835021" evidence="1">
    <location>
        <begin position="20"/>
        <end position="342"/>
    </location>
</feature>
<feature type="signal peptide" evidence="1">
    <location>
        <begin position="1"/>
        <end position="19"/>
    </location>
</feature>
<dbReference type="RefSeq" id="WP_147032725.1">
    <property type="nucleotide sequence ID" value="NZ_CP042436.1"/>
</dbReference>
<gene>
    <name evidence="3" type="ORF">FRZ54_16725</name>
</gene>
<dbReference type="AlphaFoldDB" id="A0A5B8UYS5"/>
<sequence length="342" mass="36300">MKTFLTLFIVACQTTFALAQDDRTPYLTKSLANDAISNVVVSTSAGGIQVSGRTGEAPRIEVYIRGNNNRELSKAEIEKKLAEDYEMNIDVNGHELRAIVKTRHDFHNWNNGMSISFKIYVPQNVSTDLQTSGGGISLDYLKGNETFKTSGGGLNIDHLTGVIHGRTSGGGIRVTNSDNDIDLNTSGGGITARNCSGKIRLVTSGGGLELDDLRGDIDAHTSGGGIRGGNIRGELVTGTSGGGIELRNMDCSLEANTSGGSLSAEMKHVGKYLRLSSSAGNVEVELPAKQGLDLNLRGDRVEQIQFSGFKGDWDKEHVRGKVNGGGSPVDVSANGNVSVRFN</sequence>
<dbReference type="Pfam" id="PF13349">
    <property type="entry name" value="DUF4097"/>
    <property type="match status" value="1"/>
</dbReference>
<organism evidence="3 4">
    <name type="scientific">Mucilaginibacter ginsenosidivorans</name>
    <dbReference type="NCBI Taxonomy" id="398053"/>
    <lineage>
        <taxon>Bacteria</taxon>
        <taxon>Pseudomonadati</taxon>
        <taxon>Bacteroidota</taxon>
        <taxon>Sphingobacteriia</taxon>
        <taxon>Sphingobacteriales</taxon>
        <taxon>Sphingobacteriaceae</taxon>
        <taxon>Mucilaginibacter</taxon>
    </lineage>
</organism>
<reference evidence="3 4" key="1">
    <citation type="journal article" date="2017" name="Curr. Microbiol.">
        <title>Mucilaginibacter ginsenosidivorans sp. nov., Isolated from Soil of Ginseng Field.</title>
        <authorList>
            <person name="Kim M.M."/>
            <person name="Siddiqi M.Z."/>
            <person name="Im W.T."/>
        </authorList>
    </citation>
    <scope>NUCLEOTIDE SEQUENCE [LARGE SCALE GENOMIC DNA]</scope>
    <source>
        <strain evidence="3 4">Gsoil 3017</strain>
    </source>
</reference>
<dbReference type="InterPro" id="IPR025164">
    <property type="entry name" value="Toastrack_DUF4097"/>
</dbReference>
<proteinExistence type="predicted"/>
<evidence type="ECO:0000259" key="2">
    <source>
        <dbReference type="Pfam" id="PF13349"/>
    </source>
</evidence>
<dbReference type="OrthoDB" id="1523429at2"/>
<keyword evidence="1" id="KW-0732">Signal</keyword>
<keyword evidence="4" id="KW-1185">Reference proteome</keyword>
<accession>A0A5B8UYS5</accession>